<proteinExistence type="inferred from homology"/>
<dbReference type="EMBL" id="JBBBZM010000057">
    <property type="protein sequence ID" value="KAL0636082.1"/>
    <property type="molecule type" value="Genomic_DNA"/>
</dbReference>
<reference evidence="11 12" key="1">
    <citation type="submission" date="2024-02" db="EMBL/GenBank/DDBJ databases">
        <title>Discinaceae phylogenomics.</title>
        <authorList>
            <person name="Dirks A.C."/>
            <person name="James T.Y."/>
        </authorList>
    </citation>
    <scope>NUCLEOTIDE SEQUENCE [LARGE SCALE GENOMIC DNA]</scope>
    <source>
        <strain evidence="11 12">ACD0624</strain>
    </source>
</reference>
<comment type="function">
    <text evidence="7">Hydrolyzes fatty acids from S-acylated cysteine residues in proteins with a strong preference for palmitoylated G-alpha proteins over other acyl substrates. Mediates the deacylation of G-alpha proteins such as GPA1 in vivo, but has weak or no activity toward palmitoylated Ras proteins. Has weak lysophospholipase activity in vitro; however such activity may not exist in vivo.</text>
</comment>
<dbReference type="Proteomes" id="UP001447188">
    <property type="component" value="Unassembled WGS sequence"/>
</dbReference>
<comment type="similarity">
    <text evidence="1">Belongs to the AB hydrolase superfamily. AB hydrolase 2 family.</text>
</comment>
<dbReference type="InterPro" id="IPR050565">
    <property type="entry name" value="LYPA1-2/EST-like"/>
</dbReference>
<dbReference type="Gene3D" id="3.40.50.1820">
    <property type="entry name" value="alpha/beta hydrolase"/>
    <property type="match status" value="1"/>
</dbReference>
<feature type="domain" description="Phospholipase/carboxylesterase/thioesterase" evidence="10">
    <location>
        <begin position="5"/>
        <end position="223"/>
    </location>
</feature>
<gene>
    <name evidence="11" type="ORF">Q9L58_004988</name>
</gene>
<dbReference type="InterPro" id="IPR003140">
    <property type="entry name" value="PLipase/COase/thioEstase"/>
</dbReference>
<dbReference type="PANTHER" id="PTHR10655">
    <property type="entry name" value="LYSOPHOSPHOLIPASE-RELATED"/>
    <property type="match status" value="1"/>
</dbReference>
<keyword evidence="6" id="KW-0276">Fatty acid metabolism</keyword>
<evidence type="ECO:0000256" key="3">
    <source>
        <dbReference type="ARBA" id="ARBA00014923"/>
    </source>
</evidence>
<dbReference type="PANTHER" id="PTHR10655:SF17">
    <property type="entry name" value="LYSOPHOSPHOLIPASE-LIKE PROTEIN 1"/>
    <property type="match status" value="1"/>
</dbReference>
<evidence type="ECO:0000313" key="12">
    <source>
        <dbReference type="Proteomes" id="UP001447188"/>
    </source>
</evidence>
<evidence type="ECO:0000256" key="7">
    <source>
        <dbReference type="ARBA" id="ARBA00029392"/>
    </source>
</evidence>
<evidence type="ECO:0000256" key="8">
    <source>
        <dbReference type="ARBA" id="ARBA00031195"/>
    </source>
</evidence>
<evidence type="ECO:0000256" key="6">
    <source>
        <dbReference type="ARBA" id="ARBA00022832"/>
    </source>
</evidence>
<dbReference type="SUPFAM" id="SSF53474">
    <property type="entry name" value="alpha/beta-Hydrolases"/>
    <property type="match status" value="1"/>
</dbReference>
<evidence type="ECO:0000256" key="4">
    <source>
        <dbReference type="ARBA" id="ARBA00022487"/>
    </source>
</evidence>
<comment type="caution">
    <text evidence="11">The sequence shown here is derived from an EMBL/GenBank/DDBJ whole genome shotgun (WGS) entry which is preliminary data.</text>
</comment>
<evidence type="ECO:0000256" key="5">
    <source>
        <dbReference type="ARBA" id="ARBA00022801"/>
    </source>
</evidence>
<accession>A0ABR3GJG7</accession>
<keyword evidence="6" id="KW-0443">Lipid metabolism</keyword>
<name>A0ABR3GJG7_9PEZI</name>
<evidence type="ECO:0000313" key="11">
    <source>
        <dbReference type="EMBL" id="KAL0636082.1"/>
    </source>
</evidence>
<organism evidence="11 12">
    <name type="scientific">Discina gigas</name>
    <dbReference type="NCBI Taxonomy" id="1032678"/>
    <lineage>
        <taxon>Eukaryota</taxon>
        <taxon>Fungi</taxon>
        <taxon>Dikarya</taxon>
        <taxon>Ascomycota</taxon>
        <taxon>Pezizomycotina</taxon>
        <taxon>Pezizomycetes</taxon>
        <taxon>Pezizales</taxon>
        <taxon>Discinaceae</taxon>
        <taxon>Discina</taxon>
    </lineage>
</organism>
<evidence type="ECO:0000256" key="1">
    <source>
        <dbReference type="ARBA" id="ARBA00006499"/>
    </source>
</evidence>
<evidence type="ECO:0000256" key="2">
    <source>
        <dbReference type="ARBA" id="ARBA00012423"/>
    </source>
</evidence>
<evidence type="ECO:0000259" key="10">
    <source>
        <dbReference type="Pfam" id="PF02230"/>
    </source>
</evidence>
<keyword evidence="12" id="KW-1185">Reference proteome</keyword>
<keyword evidence="4" id="KW-0719">Serine esterase</keyword>
<evidence type="ECO:0000256" key="9">
    <source>
        <dbReference type="ARBA" id="ARBA00047337"/>
    </source>
</evidence>
<protein>
    <recommendedName>
        <fullName evidence="3">Acyl-protein thioesterase 1</fullName>
        <ecNumber evidence="2">3.1.2.22</ecNumber>
    </recommendedName>
    <alternativeName>
        <fullName evidence="8">Palmitoyl-protein hydrolase</fullName>
    </alternativeName>
</protein>
<dbReference type="InterPro" id="IPR029058">
    <property type="entry name" value="AB_hydrolase_fold"/>
</dbReference>
<sequence length="228" mass="25019">MTTAAAVVVLPAIRQTATFIFLHGLGDNGTGWSSVAENFRLRRKFDDCTFIFPHAPRIPITINMGTTAPGWFDITSISGIYTEEDEPGMLVSVRKIHGIINEQIDKGISSERIILGGFSQGGAIALLAGLTCEHKLGGIVGLSTWLPLRPRVARTRTEINKATPIFLAHGENDPTVKYAWGEASKQVLSGELGYEVEWRTYPNLGHSADPQEIADMEKWLHKILPVQV</sequence>
<comment type="catalytic activity">
    <reaction evidence="9">
        <text>S-hexadecanoyl-L-cysteinyl-[protein] + H2O = L-cysteinyl-[protein] + hexadecanoate + H(+)</text>
        <dbReference type="Rhea" id="RHEA:19233"/>
        <dbReference type="Rhea" id="RHEA-COMP:10131"/>
        <dbReference type="Rhea" id="RHEA-COMP:11032"/>
        <dbReference type="ChEBI" id="CHEBI:7896"/>
        <dbReference type="ChEBI" id="CHEBI:15377"/>
        <dbReference type="ChEBI" id="CHEBI:15378"/>
        <dbReference type="ChEBI" id="CHEBI:29950"/>
        <dbReference type="ChEBI" id="CHEBI:74151"/>
        <dbReference type="EC" id="3.1.2.22"/>
    </reaction>
</comment>
<keyword evidence="5" id="KW-0378">Hydrolase</keyword>
<dbReference type="EC" id="3.1.2.22" evidence="2"/>
<dbReference type="Pfam" id="PF02230">
    <property type="entry name" value="Abhydrolase_2"/>
    <property type="match status" value="1"/>
</dbReference>